<feature type="domain" description="VWFD" evidence="3">
    <location>
        <begin position="257"/>
        <end position="433"/>
    </location>
</feature>
<evidence type="ECO:0000256" key="2">
    <source>
        <dbReference type="ARBA" id="ARBA00023180"/>
    </source>
</evidence>
<dbReference type="OrthoDB" id="5945029at2759"/>
<dbReference type="Proteomes" id="UP000288216">
    <property type="component" value="Unassembled WGS sequence"/>
</dbReference>
<dbReference type="Pfam" id="PF12714">
    <property type="entry name" value="TILa"/>
    <property type="match status" value="1"/>
</dbReference>
<evidence type="ECO:0000313" key="4">
    <source>
        <dbReference type="EMBL" id="GCB69491.1"/>
    </source>
</evidence>
<dbReference type="InterPro" id="IPR050780">
    <property type="entry name" value="Mucin_vWF_Thrombospondin_sf"/>
</dbReference>
<gene>
    <name evidence="4" type="ORF">scyTo_0012435</name>
</gene>
<dbReference type="AlphaFoldDB" id="A0A401P8K2"/>
<reference evidence="4 5" key="1">
    <citation type="journal article" date="2018" name="Nat. Ecol. Evol.">
        <title>Shark genomes provide insights into elasmobranch evolution and the origin of vertebrates.</title>
        <authorList>
            <person name="Hara Y"/>
            <person name="Yamaguchi K"/>
            <person name="Onimaru K"/>
            <person name="Kadota M"/>
            <person name="Koyanagi M"/>
            <person name="Keeley SD"/>
            <person name="Tatsumi K"/>
            <person name="Tanaka K"/>
            <person name="Motone F"/>
            <person name="Kageyama Y"/>
            <person name="Nozu R"/>
            <person name="Adachi N"/>
            <person name="Nishimura O"/>
            <person name="Nakagawa R"/>
            <person name="Tanegashima C"/>
            <person name="Kiyatake I"/>
            <person name="Matsumoto R"/>
            <person name="Murakumo K"/>
            <person name="Nishida K"/>
            <person name="Terakita A"/>
            <person name="Kuratani S"/>
            <person name="Sato K"/>
            <person name="Hyodo S Kuraku.S."/>
        </authorList>
    </citation>
    <scope>NUCLEOTIDE SEQUENCE [LARGE SCALE GENOMIC DNA]</scope>
</reference>
<dbReference type="EMBL" id="BFAA01006004">
    <property type="protein sequence ID" value="GCB69491.1"/>
    <property type="molecule type" value="Genomic_DNA"/>
</dbReference>
<dbReference type="Pfam" id="PF08742">
    <property type="entry name" value="C8"/>
    <property type="match status" value="2"/>
</dbReference>
<evidence type="ECO:0000313" key="5">
    <source>
        <dbReference type="Proteomes" id="UP000288216"/>
    </source>
</evidence>
<dbReference type="OMA" id="DICATRH"/>
<dbReference type="SUPFAM" id="SSF57567">
    <property type="entry name" value="Serine protease inhibitors"/>
    <property type="match status" value="2"/>
</dbReference>
<dbReference type="CDD" id="cd19941">
    <property type="entry name" value="TIL"/>
    <property type="match status" value="2"/>
</dbReference>
<dbReference type="GO" id="GO:0005615">
    <property type="term" value="C:extracellular space"/>
    <property type="evidence" value="ECO:0007669"/>
    <property type="project" value="TreeGrafter"/>
</dbReference>
<proteinExistence type="predicted"/>
<organism evidence="4 5">
    <name type="scientific">Scyliorhinus torazame</name>
    <name type="common">Cloudy catshark</name>
    <name type="synonym">Catulus torazame</name>
    <dbReference type="NCBI Taxonomy" id="75743"/>
    <lineage>
        <taxon>Eukaryota</taxon>
        <taxon>Metazoa</taxon>
        <taxon>Chordata</taxon>
        <taxon>Craniata</taxon>
        <taxon>Vertebrata</taxon>
        <taxon>Chondrichthyes</taxon>
        <taxon>Elasmobranchii</taxon>
        <taxon>Galeomorphii</taxon>
        <taxon>Galeoidea</taxon>
        <taxon>Carcharhiniformes</taxon>
        <taxon>Scyliorhinidae</taxon>
        <taxon>Scyliorhinus</taxon>
    </lineage>
</organism>
<dbReference type="SMART" id="SM00216">
    <property type="entry name" value="VWD"/>
    <property type="match status" value="1"/>
</dbReference>
<sequence length="644" mass="72476">MGALVCGMCGNYNGQKADEFQIPDGIIAPSVAHFGNSWKSEEYSNAGCQPDNRKQVDSLYTPGEKMIIDSQCQELLSDKYKSCHHFVNPDFFIKNCMQDMTKYNGMLPTLCENIQNYVDACKEEAVQITWRNSTFCPLYCPPNSSYMTCAPACRPTCNNIYAESSCDKPSVCMEGCVCDNGFVLSDDSCVPISECGCRDKNDDYHCMGEIWLTPHCTQKCSCGKGGAINCTDYGCSPDENCSLKKNGQYICKSIGFMKCAIGGEPYYLAFDGLVHHFTVKHLYTLVETSDIPNRLQKFRIDGKNTPLKDGKGIVHLEEIFIEVYNHTVQFKGQRKLVVDGELVKPPVQPHDGFRIYQRSNRLHLETDFGLAISFDEKDNSDITLPITYRDWVCGLCGNFEGKRINDLTERDGTRITEVKHFGESWDFDGNTSAAGEPGIASRQRQIPTIDEDLENIELDTGFDMLCRKSELNFIKRTNYCGIISDPNGPFSDCHRFISPEQYQMHCIFSMCTLFNITEMMCPSLELYAGHCQEHGVTLGDWRKDTLCAMACAANSQYNMQMSACPASCSNFAAPSECEVPSMEGCECLPGFILSDFQCVPYKDCGCTYRNKYYEIGEKFLTEDCSETCDAIDEMEFWKLQVQKS</sequence>
<accession>A0A401P8K2</accession>
<dbReference type="InterPro" id="IPR001846">
    <property type="entry name" value="VWF_type-D"/>
</dbReference>
<dbReference type="STRING" id="75743.A0A401P8K2"/>
<dbReference type="PROSITE" id="PS51233">
    <property type="entry name" value="VWFD"/>
    <property type="match status" value="2"/>
</dbReference>
<dbReference type="InterPro" id="IPR036084">
    <property type="entry name" value="Ser_inhib-like_sf"/>
</dbReference>
<dbReference type="GO" id="GO:0031012">
    <property type="term" value="C:extracellular matrix"/>
    <property type="evidence" value="ECO:0007669"/>
    <property type="project" value="TreeGrafter"/>
</dbReference>
<dbReference type="Pfam" id="PF01826">
    <property type="entry name" value="TIL"/>
    <property type="match status" value="2"/>
</dbReference>
<dbReference type="Pfam" id="PF00094">
    <property type="entry name" value="VWD"/>
    <property type="match status" value="1"/>
</dbReference>
<dbReference type="FunFam" id="2.10.25.10:FF:000055">
    <property type="entry name" value="alpha-tectorin isoform X1"/>
    <property type="match status" value="2"/>
</dbReference>
<protein>
    <recommendedName>
        <fullName evidence="3">VWFD domain-containing protein</fullName>
    </recommendedName>
</protein>
<dbReference type="Gene3D" id="2.10.25.10">
    <property type="entry name" value="Laminin"/>
    <property type="match status" value="2"/>
</dbReference>
<feature type="domain" description="VWFD" evidence="3">
    <location>
        <begin position="1"/>
        <end position="49"/>
    </location>
</feature>
<name>A0A401P8K2_SCYTO</name>
<dbReference type="InterPro" id="IPR014853">
    <property type="entry name" value="VWF/SSPO/ZAN-like_Cys-rich_dom"/>
</dbReference>
<keyword evidence="5" id="KW-1185">Reference proteome</keyword>
<dbReference type="InterPro" id="IPR025615">
    <property type="entry name" value="TILa_dom"/>
</dbReference>
<evidence type="ECO:0000259" key="3">
    <source>
        <dbReference type="PROSITE" id="PS51233"/>
    </source>
</evidence>
<keyword evidence="2" id="KW-0325">Glycoprotein</keyword>
<keyword evidence="1" id="KW-1015">Disulfide bond</keyword>
<evidence type="ECO:0000256" key="1">
    <source>
        <dbReference type="ARBA" id="ARBA00023157"/>
    </source>
</evidence>
<dbReference type="SMART" id="SM00832">
    <property type="entry name" value="C8"/>
    <property type="match status" value="2"/>
</dbReference>
<dbReference type="PANTHER" id="PTHR11339:SF374">
    <property type="entry name" value="ZONADHESIN"/>
    <property type="match status" value="1"/>
</dbReference>
<dbReference type="InterPro" id="IPR002919">
    <property type="entry name" value="TIL_dom"/>
</dbReference>
<comment type="caution">
    <text evidence="4">The sequence shown here is derived from an EMBL/GenBank/DDBJ whole genome shotgun (WGS) entry which is preliminary data.</text>
</comment>
<dbReference type="PANTHER" id="PTHR11339">
    <property type="entry name" value="EXTRACELLULAR MATRIX GLYCOPROTEIN RELATED"/>
    <property type="match status" value="1"/>
</dbReference>